<name>A0A401LD06_9FIRM</name>
<dbReference type="Gene3D" id="3.30.457.10">
    <property type="entry name" value="Copper amine oxidase-like, N-terminal domain"/>
    <property type="match status" value="1"/>
</dbReference>
<dbReference type="EMBL" id="BHVZ01000001">
    <property type="protein sequence ID" value="GCB29398.1"/>
    <property type="molecule type" value="Genomic_DNA"/>
</dbReference>
<dbReference type="PANTHER" id="PTHR37841">
    <property type="entry name" value="GLR2918 PROTEIN"/>
    <property type="match status" value="1"/>
</dbReference>
<feature type="signal peptide" evidence="1">
    <location>
        <begin position="1"/>
        <end position="22"/>
    </location>
</feature>
<dbReference type="OrthoDB" id="210273at2"/>
<proteinExistence type="predicted"/>
<feature type="domain" description="Copper amine oxidase-like N-terminal" evidence="2">
    <location>
        <begin position="48"/>
        <end position="134"/>
    </location>
</feature>
<dbReference type="InterPro" id="IPR036582">
    <property type="entry name" value="Mao_N_sf"/>
</dbReference>
<dbReference type="InterPro" id="IPR032774">
    <property type="entry name" value="WG_beta_rep"/>
</dbReference>
<reference evidence="3 4" key="1">
    <citation type="submission" date="2018-10" db="EMBL/GenBank/DDBJ databases">
        <title>Draft Genome Sequence of Anaerotignum sp. KCTC 15736.</title>
        <authorList>
            <person name="Choi S.H."/>
            <person name="Kim J.S."/>
            <person name="Kang S.W."/>
            <person name="Lee J.S."/>
            <person name="Park S.H."/>
        </authorList>
    </citation>
    <scope>NUCLEOTIDE SEQUENCE [LARGE SCALE GENOMIC DNA]</scope>
    <source>
        <strain evidence="3 4">KCTC 15736</strain>
    </source>
</reference>
<dbReference type="Pfam" id="PF07833">
    <property type="entry name" value="Cu_amine_oxidN1"/>
    <property type="match status" value="1"/>
</dbReference>
<keyword evidence="4" id="KW-1185">Reference proteome</keyword>
<dbReference type="AlphaFoldDB" id="A0A401LD06"/>
<protein>
    <recommendedName>
        <fullName evidence="2">Copper amine oxidase-like N-terminal domain-containing protein</fullName>
    </recommendedName>
</protein>
<dbReference type="SUPFAM" id="SSF55383">
    <property type="entry name" value="Copper amine oxidase, domain N"/>
    <property type="match status" value="1"/>
</dbReference>
<dbReference type="InterPro" id="IPR012854">
    <property type="entry name" value="Cu_amine_oxidase-like_N"/>
</dbReference>
<feature type="chain" id="PRO_5019142496" description="Copper amine oxidase-like N-terminal domain-containing protein" evidence="1">
    <location>
        <begin position="23"/>
        <end position="554"/>
    </location>
</feature>
<sequence length="554" mass="61755">MKKIFCMALSAALLAGSVPAYAAEESLFTKTPHTFTAKVGTTEFTKDGAAQPLDVAIYTKNGYTMLPLRTFMQALDADATLAWSNGTKLAEVTLHDFTLTFDINGNRIWAKSSQLPVFGQMEVKDGRVFVPLRDWEGVLKCFNRYIVDADALSWDAETKTAAVQLTELTAATANDTSSVKGTGEAAVFGIPLTERYDDIKSIGGDYFIAKKYVNTAGDILGGPQEYENQQADWFLLNQQGKVLLQYSNKDVLRLRGFGDGFLRLDRRYRTDMILDMEGNTQFTYGYDDYHDVGSFSEGLARAMNYEEGKCGYVNTKGEEVIPFSFYSADAFSEGLAAVGVDLPKEEGRQSAETRYGYIDKKGGWVIEPKYRRAFAFQDGLAKVEDTDRNIGYIDKTGKEVIPLRYTKITNFWNGKAFAQEKSGEVFLIDRTGKKLKSIITGEYISECGNGIIFIEAKEQVAPGRGEYVRLYFDENGRVSEKDAEWRMRLSEGLAPYQDEKTGKYGYVGEDGTWVIAPTFDFARDFKDGYAVVSKKVTLANGKADVQWGTVCHPI</sequence>
<evidence type="ECO:0000313" key="3">
    <source>
        <dbReference type="EMBL" id="GCB29398.1"/>
    </source>
</evidence>
<keyword evidence="1" id="KW-0732">Signal</keyword>
<dbReference type="Pfam" id="PF14903">
    <property type="entry name" value="WG_beta_rep"/>
    <property type="match status" value="4"/>
</dbReference>
<dbReference type="Proteomes" id="UP000287361">
    <property type="component" value="Unassembled WGS sequence"/>
</dbReference>
<gene>
    <name evidence="3" type="ORF">KGMB03357_10590</name>
</gene>
<accession>A0A401LD06</accession>
<comment type="caution">
    <text evidence="3">The sequence shown here is derived from an EMBL/GenBank/DDBJ whole genome shotgun (WGS) entry which is preliminary data.</text>
</comment>
<dbReference type="PANTHER" id="PTHR37841:SF1">
    <property type="entry name" value="DUF3298 DOMAIN-CONTAINING PROTEIN"/>
    <property type="match status" value="1"/>
</dbReference>
<evidence type="ECO:0000259" key="2">
    <source>
        <dbReference type="Pfam" id="PF07833"/>
    </source>
</evidence>
<evidence type="ECO:0000313" key="4">
    <source>
        <dbReference type="Proteomes" id="UP000287361"/>
    </source>
</evidence>
<evidence type="ECO:0000256" key="1">
    <source>
        <dbReference type="SAM" id="SignalP"/>
    </source>
</evidence>
<organism evidence="3 4">
    <name type="scientific">Anaerotignum faecicola</name>
    <dbReference type="NCBI Taxonomy" id="2358141"/>
    <lineage>
        <taxon>Bacteria</taxon>
        <taxon>Bacillati</taxon>
        <taxon>Bacillota</taxon>
        <taxon>Clostridia</taxon>
        <taxon>Lachnospirales</taxon>
        <taxon>Anaerotignaceae</taxon>
        <taxon>Anaerotignum</taxon>
    </lineage>
</organism>